<dbReference type="Gene3D" id="2.30.170.40">
    <property type="entry name" value="Ribosomal protein L28/L24"/>
    <property type="match status" value="1"/>
</dbReference>
<keyword evidence="3" id="KW-0150">Chloroplast</keyword>
<feature type="compositionally biased region" description="Basic and acidic residues" evidence="8">
    <location>
        <begin position="492"/>
        <end position="530"/>
    </location>
</feature>
<feature type="compositionally biased region" description="Gly residues" evidence="8">
    <location>
        <begin position="1334"/>
        <end position="1343"/>
    </location>
</feature>
<dbReference type="HAMAP" id="MF_00294">
    <property type="entry name" value="Ribosomal_bL33"/>
    <property type="match status" value="1"/>
</dbReference>
<feature type="compositionally biased region" description="Basic residues" evidence="8">
    <location>
        <begin position="2086"/>
        <end position="2096"/>
    </location>
</feature>
<feature type="compositionally biased region" description="Basic and acidic residues" evidence="8">
    <location>
        <begin position="422"/>
        <end position="438"/>
    </location>
</feature>
<dbReference type="InterPro" id="IPR001705">
    <property type="entry name" value="Ribosomal_bL33"/>
</dbReference>
<dbReference type="NCBIfam" id="TIGR00009">
    <property type="entry name" value="L28"/>
    <property type="match status" value="1"/>
</dbReference>
<feature type="compositionally biased region" description="Basic residues" evidence="8">
    <location>
        <begin position="1674"/>
        <end position="1685"/>
    </location>
</feature>
<dbReference type="InterPro" id="IPR011332">
    <property type="entry name" value="Ribosomal_zn-bd"/>
</dbReference>
<evidence type="ECO:0000256" key="4">
    <source>
        <dbReference type="ARBA" id="ARBA00022980"/>
    </source>
</evidence>
<dbReference type="GO" id="GO:0006412">
    <property type="term" value="P:translation"/>
    <property type="evidence" value="ECO:0007669"/>
    <property type="project" value="InterPro"/>
</dbReference>
<evidence type="ECO:0000313" key="9">
    <source>
        <dbReference type="EMBL" id="GEU28488.1"/>
    </source>
</evidence>
<feature type="region of interest" description="Disordered" evidence="8">
    <location>
        <begin position="1517"/>
        <end position="1575"/>
    </location>
</feature>
<keyword evidence="3" id="KW-0934">Plastid</keyword>
<feature type="compositionally biased region" description="Basic and acidic residues" evidence="8">
    <location>
        <begin position="171"/>
        <end position="195"/>
    </location>
</feature>
<feature type="region of interest" description="Disordered" evidence="8">
    <location>
        <begin position="1258"/>
        <end position="1291"/>
    </location>
</feature>
<feature type="compositionally biased region" description="Basic and acidic residues" evidence="8">
    <location>
        <begin position="2097"/>
        <end position="2118"/>
    </location>
</feature>
<gene>
    <name evidence="9" type="ORF">Tci_000466</name>
</gene>
<feature type="region of interest" description="Disordered" evidence="8">
    <location>
        <begin position="2085"/>
        <end position="2118"/>
    </location>
</feature>
<dbReference type="NCBIfam" id="TIGR01023">
    <property type="entry name" value="rpmG_bact"/>
    <property type="match status" value="1"/>
</dbReference>
<dbReference type="GO" id="GO:0022625">
    <property type="term" value="C:cytosolic large ribosomal subunit"/>
    <property type="evidence" value="ECO:0007669"/>
    <property type="project" value="TreeGrafter"/>
</dbReference>
<dbReference type="NCBIfam" id="NF001860">
    <property type="entry name" value="PRK00595.1"/>
    <property type="match status" value="1"/>
</dbReference>
<feature type="region of interest" description="Disordered" evidence="8">
    <location>
        <begin position="169"/>
        <end position="195"/>
    </location>
</feature>
<name>A0A699GI89_TANCI</name>
<feature type="region of interest" description="Disordered" evidence="8">
    <location>
        <begin position="1053"/>
        <end position="1083"/>
    </location>
</feature>
<dbReference type="PANTHER" id="PTHR13528:SF2">
    <property type="entry name" value="LARGE RIBOSOMAL SUBUNIT PROTEIN BL28M"/>
    <property type="match status" value="1"/>
</dbReference>
<dbReference type="SUPFAM" id="SSF57829">
    <property type="entry name" value="Zn-binding ribosomal proteins"/>
    <property type="match status" value="1"/>
</dbReference>
<feature type="region of interest" description="Disordered" evidence="8">
    <location>
        <begin position="1323"/>
        <end position="1378"/>
    </location>
</feature>
<evidence type="ECO:0000256" key="6">
    <source>
        <dbReference type="ARBA" id="ARBA00035265"/>
    </source>
</evidence>
<dbReference type="HAMAP" id="MF_00373">
    <property type="entry name" value="Ribosomal_bL28"/>
    <property type="match status" value="1"/>
</dbReference>
<dbReference type="Gene3D" id="2.20.28.120">
    <property type="entry name" value="Ribosomal protein L33"/>
    <property type="match status" value="1"/>
</dbReference>
<dbReference type="EMBL" id="BKCJ010000007">
    <property type="protein sequence ID" value="GEU28488.1"/>
    <property type="molecule type" value="Genomic_DNA"/>
</dbReference>
<sequence length="2258" mass="249901">MANAAQHHHRQHGNRFGQRERLGRDKALERGKHGARHAAERRAHRERQQLDVAGVDAHGLGGDFIFADRHPGAAQARVLQARRDKHDHDAQQQEQIIVGIDRRHGEVTEHDGGARTGLPCQVDAEHADRVDHIDALRAVGKIDRLVQVHHEDADDLAEAQRHDGQVVAAQLERRRPQQRAKETGQEGGNRHDGPHRQVDAVLLDVRAQHGNQGVGQRRVLVNHRFEQGGKLRRGQQPGDVRTHRKECDVAEVEQAGKAHHDVQAQRQHDVQQRHVDDAHPRVTELGRKEREDQQADQQYGHAGVRLARIARSVKIQDRHRCSLRAVRNAFAHDAGRAHGEYQDQHHEGKDVLVMAAEEAARQVADVAGAQAFHQPQHDAADHGAVNVADAAQHGRAERFQAGQEAHGELDRRVVGAPHHAGHGSERRAQGKGQHDHLVGIDPHQASHARVFRRGAHGAAHLGFFHQQHQAHHRHGRQHQQQDLGLRNQGAADQHRFGRQQLRERQRVAGPDHHGDRLQQDRDANGRDQRRQARRVAQAAVSHPFDQHVDDHAHGNCPADGNRQLDIAGQFGRILIEQVEDGETGHGADHQHVAVGEVNQRNKSNSTELNSAAVEAVLDHALDWCSFGAIEPLGQREGDRFLHAVEWTHAAHAAFLEARNHRFHQHLGRGSAGRHAHAYLAVQPGRVDLRGVVDHVGRRAHFLGHFAQAIRIRAVGTAHHDHQFHLRRHELDGFLAVGGGVADVALFRFDDGGIFTLECGNDLDGVVHRQRGLRHVGQLVGLGDVQVFDVVHGFHQVHALVGLAHGAFHLRVALVADHDDLAALLAHLGHFHVHLGHQRTRGVENRQPARLGLGAHRARDAVGRKHQRIAGRDVIEVFDEDRALGAQVRHHIGVVDDFVAHVDWRAELVQGALDDFNGAHRDQVDFEFQRLPGQRVVEIEQAGFFAQLAQDAGKTAAARRGEIDQVANLIVGVGGRVGVQRGARHFTDQLRVARTEAHARLQVERLVRAFGHAEQQLFQHRRQLSLTQHQRGRRAAEGGDDIGAVHGGQAIVQGEPPCLIRPDRRPPRPIAPGYGRCPSGRTQTGESRASALVLRFNNMLHWRQEMAFLLLFHKTAIRLMMPAELPDREDAGAQPSSPSVQVDVNRGHFGSIQHFNHCARGQVDRLVLPDRAAGRCGVRRLPVGARRGDQLARAAALADLLAARRRLWRGLVVLAPRRGDRRRHQSPDHRNPRAHQHRSAAHGAAGVVRHAGIAPVRRLGRPRGHSRANGRRPVGPAKPTLQGHRTDPHRDHCRRHGRRLCLRVRHARGWGDLEYRSAGAGRDLGQRPAALPAVGHGGPPGGTGARRPSRALCGRRHSRAGNDAGPAGRGGRPGMRPDGARVLRGLAPAVGTVQASGRLQSAASAARGPVSRAVRSRRCSLSVPRSAMPWRRCCNCRRHSWRQWDWQPCLRAPRMRRWARPSSPSSCSAATLPCTRYWRARPATWSRGATASTRPSACCIRNWENVPTLDVRRIKAARAPHNDGTTAEAPDDDQPMAQTPAPARAADTRWRGRPVRCGTAGNFPARGRARQGCRPAGTADGAPLWIIATIIWCHPARIFCHPRPRSRQVRAAASGDGTGAPGHARGNPQRHHAGLAARGQAIPAAAVQRPHLRVVLRDVPRRQKPPDRRPGTVARHPHPHQRRGRFPAHAGAGAGPGAGRYPHPRPLCGGGTPRPFVLRAWRIISLPLSAQGECVMARVCQVTGKKPMVGNNVSHANNKTKRRFLPNLQNRRIFVESENRWVSLRLSNAGLRVIDKVGIDAVLTDMRARTGHFYTTTKNKRTMPAKMEIMKFDPKARKHVAYKETKIKTKKAPHRRGFDQRNCLSVAAQAQRKLLQRLDARRLGAVAPVLQLVQQLLARKVRTLPDHAQLHAHGVHGFQRLAVLEQLDQLLLLRRFQLARLALQQLARRFQEARFQLRLVLQVVALFVPGQLDRFGVLGHHVVAVGNHRRQGVEVRFDFALGELGLRRAAFDLGQAHDFQGADITPADVELVPLGRQLGRRGKRVVIVVQLFAADQNAKRDDVGGRIAAVVVAVAPVVADAVDDAGRRHRDPHHLHRPHADADHAEQGEVNEQQRHHTGRAEARVQVAFDPVVGRAVTVLVHGFLVFRFGAIQLGAFPENFFDAAGHRAMRIFLGIALGVVLAVDRRPLLGHLPRGQPQPEPEEMARDGVQLQCTVRLVAVQIDGHAGDRDMGHDQGIEKYFPCTQAGNAVGKKIQYRM</sequence>
<keyword evidence="4 9" id="KW-0689">Ribosomal protein</keyword>
<dbReference type="GO" id="GO:0003735">
    <property type="term" value="F:structural constituent of ribosome"/>
    <property type="evidence" value="ECO:0007669"/>
    <property type="project" value="InterPro"/>
</dbReference>
<feature type="compositionally biased region" description="Basic residues" evidence="8">
    <location>
        <begin position="1"/>
        <end position="13"/>
    </location>
</feature>
<comment type="similarity">
    <text evidence="1">Belongs to the bacterial ribosomal protein bL33 family.</text>
</comment>
<dbReference type="PROSITE" id="PS00582">
    <property type="entry name" value="RIBOSOMAL_L33"/>
    <property type="match status" value="1"/>
</dbReference>
<keyword evidence="5" id="KW-0687">Ribonucleoprotein</keyword>
<feature type="region of interest" description="Disordered" evidence="8">
    <location>
        <begin position="1657"/>
        <end position="1706"/>
    </location>
</feature>
<proteinExistence type="inferred from homology"/>
<dbReference type="Pfam" id="PF00830">
    <property type="entry name" value="Ribosomal_L28"/>
    <property type="match status" value="1"/>
</dbReference>
<organism evidence="9">
    <name type="scientific">Tanacetum cinerariifolium</name>
    <name type="common">Dalmatian daisy</name>
    <name type="synonym">Chrysanthemum cinerariifolium</name>
    <dbReference type="NCBI Taxonomy" id="118510"/>
    <lineage>
        <taxon>Eukaryota</taxon>
        <taxon>Viridiplantae</taxon>
        <taxon>Streptophyta</taxon>
        <taxon>Embryophyta</taxon>
        <taxon>Tracheophyta</taxon>
        <taxon>Spermatophyta</taxon>
        <taxon>Magnoliopsida</taxon>
        <taxon>eudicotyledons</taxon>
        <taxon>Gunneridae</taxon>
        <taxon>Pentapetalae</taxon>
        <taxon>asterids</taxon>
        <taxon>campanulids</taxon>
        <taxon>Asterales</taxon>
        <taxon>Asteraceae</taxon>
        <taxon>Asteroideae</taxon>
        <taxon>Anthemideae</taxon>
        <taxon>Anthemidinae</taxon>
        <taxon>Tanacetum</taxon>
    </lineage>
</organism>
<evidence type="ECO:0000256" key="2">
    <source>
        <dbReference type="ARBA" id="ARBA00008760"/>
    </source>
</evidence>
<comment type="caution">
    <text evidence="9">The sequence shown here is derived from an EMBL/GenBank/DDBJ whole genome shotgun (WGS) entry which is preliminary data.</text>
</comment>
<feature type="compositionally biased region" description="Basic residues" evidence="8">
    <location>
        <begin position="468"/>
        <end position="477"/>
    </location>
</feature>
<dbReference type="FunFam" id="2.30.170.40:FF:000001">
    <property type="entry name" value="50S ribosomal protein L28"/>
    <property type="match status" value="1"/>
</dbReference>
<dbReference type="SUPFAM" id="SSF143800">
    <property type="entry name" value="L28p-like"/>
    <property type="match status" value="1"/>
</dbReference>
<feature type="compositionally biased region" description="Basic residues" evidence="8">
    <location>
        <begin position="1346"/>
        <end position="1358"/>
    </location>
</feature>
<feature type="compositionally biased region" description="Basic residues" evidence="8">
    <location>
        <begin position="1258"/>
        <end position="1269"/>
    </location>
</feature>
<dbReference type="InterPro" id="IPR034704">
    <property type="entry name" value="Ribosomal_bL28/bL31-like_sf"/>
</dbReference>
<feature type="region of interest" description="Disordered" evidence="8">
    <location>
        <begin position="416"/>
        <end position="439"/>
    </location>
</feature>
<feature type="region of interest" description="Disordered" evidence="8">
    <location>
        <begin position="466"/>
        <end position="551"/>
    </location>
</feature>
<evidence type="ECO:0000256" key="5">
    <source>
        <dbReference type="ARBA" id="ARBA00023274"/>
    </source>
</evidence>
<dbReference type="Pfam" id="PF00471">
    <property type="entry name" value="Ribosomal_L33"/>
    <property type="match status" value="1"/>
</dbReference>
<dbReference type="InterPro" id="IPR001383">
    <property type="entry name" value="Ribosomal_bL28_bact-type"/>
</dbReference>
<protein>
    <recommendedName>
        <fullName evidence="6">Large ribosomal subunit protein bL28c</fullName>
    </recommendedName>
    <alternativeName>
        <fullName evidence="7">Large ribosomal subunit protein bL33c</fullName>
    </alternativeName>
</protein>
<evidence type="ECO:0000256" key="1">
    <source>
        <dbReference type="ARBA" id="ARBA00007596"/>
    </source>
</evidence>
<feature type="region of interest" description="Disordered" evidence="8">
    <location>
        <begin position="1608"/>
        <end position="1634"/>
    </location>
</feature>
<evidence type="ECO:0000256" key="7">
    <source>
        <dbReference type="ARBA" id="ARBA00035276"/>
    </source>
</evidence>
<feature type="compositionally biased region" description="Basic and acidic residues" evidence="8">
    <location>
        <begin position="1657"/>
        <end position="1669"/>
    </location>
</feature>
<evidence type="ECO:0000256" key="3">
    <source>
        <dbReference type="ARBA" id="ARBA00022528"/>
    </source>
</evidence>
<dbReference type="PANTHER" id="PTHR13528">
    <property type="entry name" value="39S RIBOSOMAL PROTEIN L28, MITOCHONDRIAL"/>
    <property type="match status" value="1"/>
</dbReference>
<accession>A0A699GI89</accession>
<dbReference type="InterPro" id="IPR018264">
    <property type="entry name" value="Ribosomal_bL33_CS"/>
</dbReference>
<dbReference type="InterPro" id="IPR026569">
    <property type="entry name" value="Ribosomal_bL28"/>
</dbReference>
<evidence type="ECO:0000256" key="8">
    <source>
        <dbReference type="SAM" id="MobiDB-lite"/>
    </source>
</evidence>
<dbReference type="InterPro" id="IPR038584">
    <property type="entry name" value="Ribosomal_bL33_sf"/>
</dbReference>
<feature type="region of interest" description="Disordered" evidence="8">
    <location>
        <begin position="1218"/>
        <end position="1244"/>
    </location>
</feature>
<dbReference type="InterPro" id="IPR037147">
    <property type="entry name" value="Ribosomal_bL28_sf"/>
</dbReference>
<feature type="region of interest" description="Disordered" evidence="8">
    <location>
        <begin position="1"/>
        <end position="22"/>
    </location>
</feature>
<reference evidence="9" key="1">
    <citation type="journal article" date="2019" name="Sci. Rep.">
        <title>Draft genome of Tanacetum cinerariifolium, the natural source of mosquito coil.</title>
        <authorList>
            <person name="Yamashiro T."/>
            <person name="Shiraishi A."/>
            <person name="Satake H."/>
            <person name="Nakayama K."/>
        </authorList>
    </citation>
    <scope>NUCLEOTIDE SEQUENCE</scope>
</reference>
<comment type="similarity">
    <text evidence="2">Belongs to the bacterial ribosomal protein bL28 family.</text>
</comment>